<feature type="transmembrane region" description="Helical" evidence="1">
    <location>
        <begin position="58"/>
        <end position="83"/>
    </location>
</feature>
<feature type="transmembrane region" description="Helical" evidence="1">
    <location>
        <begin position="290"/>
        <end position="308"/>
    </location>
</feature>
<name>A0A1F5G044_9BACT</name>
<evidence type="ECO:0008006" key="4">
    <source>
        <dbReference type="Google" id="ProtNLM"/>
    </source>
</evidence>
<keyword evidence="1" id="KW-1133">Transmembrane helix</keyword>
<keyword evidence="1" id="KW-0812">Transmembrane</keyword>
<reference evidence="2 3" key="1">
    <citation type="journal article" date="2016" name="Nat. Commun.">
        <title>Thousands of microbial genomes shed light on interconnected biogeochemical processes in an aquifer system.</title>
        <authorList>
            <person name="Anantharaman K."/>
            <person name="Brown C.T."/>
            <person name="Hug L.A."/>
            <person name="Sharon I."/>
            <person name="Castelle C.J."/>
            <person name="Probst A.J."/>
            <person name="Thomas B.C."/>
            <person name="Singh A."/>
            <person name="Wilkins M.J."/>
            <person name="Karaoz U."/>
            <person name="Brodie E.L."/>
            <person name="Williams K.H."/>
            <person name="Hubbard S.S."/>
            <person name="Banfield J.F."/>
        </authorList>
    </citation>
    <scope>NUCLEOTIDE SEQUENCE [LARGE SCALE GENOMIC DNA]</scope>
</reference>
<organism evidence="2 3">
    <name type="scientific">Candidatus Curtissbacteria bacterium RBG_13_35_7</name>
    <dbReference type="NCBI Taxonomy" id="1797705"/>
    <lineage>
        <taxon>Bacteria</taxon>
        <taxon>Candidatus Curtissiibacteriota</taxon>
    </lineage>
</organism>
<evidence type="ECO:0000256" key="1">
    <source>
        <dbReference type="SAM" id="Phobius"/>
    </source>
</evidence>
<feature type="transmembrane region" description="Helical" evidence="1">
    <location>
        <begin position="95"/>
        <end position="112"/>
    </location>
</feature>
<accession>A0A1F5G044</accession>
<feature type="transmembrane region" description="Helical" evidence="1">
    <location>
        <begin position="118"/>
        <end position="137"/>
    </location>
</feature>
<evidence type="ECO:0000313" key="3">
    <source>
        <dbReference type="Proteomes" id="UP000176317"/>
    </source>
</evidence>
<protein>
    <recommendedName>
        <fullName evidence="4">Glycosyltransferase RgtA/B/C/D-like domain-containing protein</fullName>
    </recommendedName>
</protein>
<feature type="transmembrane region" description="Helical" evidence="1">
    <location>
        <begin position="149"/>
        <end position="179"/>
    </location>
</feature>
<feature type="transmembrane region" description="Helical" evidence="1">
    <location>
        <begin position="320"/>
        <end position="340"/>
    </location>
</feature>
<evidence type="ECO:0000313" key="2">
    <source>
        <dbReference type="EMBL" id="OGD85226.1"/>
    </source>
</evidence>
<feature type="transmembrane region" description="Helical" evidence="1">
    <location>
        <begin position="191"/>
        <end position="214"/>
    </location>
</feature>
<dbReference type="AlphaFoldDB" id="A0A1F5G044"/>
<comment type="caution">
    <text evidence="2">The sequence shown here is derived from an EMBL/GenBank/DDBJ whole genome shotgun (WGS) entry which is preliminary data.</text>
</comment>
<feature type="transmembrane region" description="Helical" evidence="1">
    <location>
        <begin position="226"/>
        <end position="253"/>
    </location>
</feature>
<keyword evidence="1" id="KW-0472">Membrane</keyword>
<dbReference type="Proteomes" id="UP000176317">
    <property type="component" value="Unassembled WGS sequence"/>
</dbReference>
<feature type="transmembrane region" description="Helical" evidence="1">
    <location>
        <begin position="259"/>
        <end position="278"/>
    </location>
</feature>
<dbReference type="EMBL" id="MFAT01000074">
    <property type="protein sequence ID" value="OGD85226.1"/>
    <property type="molecule type" value="Genomic_DNA"/>
</dbReference>
<proteinExistence type="predicted"/>
<gene>
    <name evidence="2" type="ORF">A2164_01705</name>
</gene>
<sequence>MIYPPQISFIPVNVALTRFIEAGGGFFAHYPYWYLGTTPFNYLTGPVVPGFMVVFHKIFPFLTLFDIAYLLIIASFIIGALGWGLLAREISGKKSYFLIVTLITLVLPWRFVNAVGLGEVSAILAGALTPWVLLVFAKSNKQKAISKKFLLAFLVFALLLLVNTTASIPVILGLLILGIVSKEWQRGLKRAVMIIIVGWVLTLWWYTPTFWLTIFGAPSIGGKSLVMAFVSLFNLLRGFVPVILALFVVWWRIHPKSLYSKFALFWFVIFGSMTLFRFMADPDFWIDWTAWFEEVEVGLVLLLTIIFKNWPILSLKIDKIYIFYFLCSIYLVGGWVLVFTNHNFWMPRISIEETAEYRIAKELEKIITPSDTVFLSGSTVFWLNSLVDIKQVRGGRDEVSVNRGWRQITWNIRESDNIADTIKQMKDLKIKYIVVHGFESREFYHDFNNPNKFDEINGLHEVYKEFGDVIYKIN</sequence>